<keyword evidence="1" id="KW-0812">Transmembrane</keyword>
<dbReference type="AlphaFoldDB" id="A0AAV5IY61"/>
<reference evidence="2 3" key="1">
    <citation type="journal article" date="2021" name="Commun. Biol.">
        <title>The genome of Shorea leprosula (Dipterocarpaceae) highlights the ecological relevance of drought in aseasonal tropical rainforests.</title>
        <authorList>
            <person name="Ng K.K.S."/>
            <person name="Kobayashi M.J."/>
            <person name="Fawcett J.A."/>
            <person name="Hatakeyama M."/>
            <person name="Paape T."/>
            <person name="Ng C.H."/>
            <person name="Ang C.C."/>
            <person name="Tnah L.H."/>
            <person name="Lee C.T."/>
            <person name="Nishiyama T."/>
            <person name="Sese J."/>
            <person name="O'Brien M.J."/>
            <person name="Copetti D."/>
            <person name="Mohd Noor M.I."/>
            <person name="Ong R.C."/>
            <person name="Putra M."/>
            <person name="Sireger I.Z."/>
            <person name="Indrioko S."/>
            <person name="Kosugi Y."/>
            <person name="Izuno A."/>
            <person name="Isagi Y."/>
            <person name="Lee S.L."/>
            <person name="Shimizu K.K."/>
        </authorList>
    </citation>
    <scope>NUCLEOTIDE SEQUENCE [LARGE SCALE GENOMIC DNA]</scope>
    <source>
        <strain evidence="2">214</strain>
    </source>
</reference>
<organism evidence="2 3">
    <name type="scientific">Rubroshorea leprosula</name>
    <dbReference type="NCBI Taxonomy" id="152421"/>
    <lineage>
        <taxon>Eukaryota</taxon>
        <taxon>Viridiplantae</taxon>
        <taxon>Streptophyta</taxon>
        <taxon>Embryophyta</taxon>
        <taxon>Tracheophyta</taxon>
        <taxon>Spermatophyta</taxon>
        <taxon>Magnoliopsida</taxon>
        <taxon>eudicotyledons</taxon>
        <taxon>Gunneridae</taxon>
        <taxon>Pentapetalae</taxon>
        <taxon>rosids</taxon>
        <taxon>malvids</taxon>
        <taxon>Malvales</taxon>
        <taxon>Dipterocarpaceae</taxon>
        <taxon>Rubroshorea</taxon>
    </lineage>
</organism>
<accession>A0AAV5IY61</accession>
<evidence type="ECO:0000256" key="1">
    <source>
        <dbReference type="SAM" id="Phobius"/>
    </source>
</evidence>
<proteinExistence type="predicted"/>
<protein>
    <submittedName>
        <fullName evidence="2">Uncharacterized protein</fullName>
    </submittedName>
</protein>
<evidence type="ECO:0000313" key="2">
    <source>
        <dbReference type="EMBL" id="GKV04769.1"/>
    </source>
</evidence>
<keyword evidence="1" id="KW-1133">Transmembrane helix</keyword>
<dbReference type="EMBL" id="BPVZ01000022">
    <property type="protein sequence ID" value="GKV04769.1"/>
    <property type="molecule type" value="Genomic_DNA"/>
</dbReference>
<gene>
    <name evidence="2" type="ORF">SLEP1_g16881</name>
</gene>
<feature type="transmembrane region" description="Helical" evidence="1">
    <location>
        <begin position="20"/>
        <end position="39"/>
    </location>
</feature>
<keyword evidence="1" id="KW-0472">Membrane</keyword>
<dbReference type="Proteomes" id="UP001054252">
    <property type="component" value="Unassembled WGS sequence"/>
</dbReference>
<keyword evidence="3" id="KW-1185">Reference proteome</keyword>
<evidence type="ECO:0000313" key="3">
    <source>
        <dbReference type="Proteomes" id="UP001054252"/>
    </source>
</evidence>
<name>A0AAV5IY61_9ROSI</name>
<comment type="caution">
    <text evidence="2">The sequence shown here is derived from an EMBL/GenBank/DDBJ whole genome shotgun (WGS) entry which is preliminary data.</text>
</comment>
<sequence>MGILSWKEHQSISLSLINYLGRRMVLMIFYSFVVQSCWASTMSGR</sequence>